<dbReference type="CDD" id="cd09019">
    <property type="entry name" value="galactose_mutarotase_like"/>
    <property type="match status" value="1"/>
</dbReference>
<keyword evidence="7 8" id="KW-0119">Carbohydrate metabolism</keyword>
<dbReference type="UniPathway" id="UPA00242"/>
<evidence type="ECO:0000256" key="5">
    <source>
        <dbReference type="ARBA" id="ARBA00014165"/>
    </source>
</evidence>
<dbReference type="InterPro" id="IPR008183">
    <property type="entry name" value="Aldose_1/G6P_1-epimerase"/>
</dbReference>
<dbReference type="GO" id="GO:0033499">
    <property type="term" value="P:galactose catabolic process via UDP-galactose, Leloir pathway"/>
    <property type="evidence" value="ECO:0007669"/>
    <property type="project" value="TreeGrafter"/>
</dbReference>
<name>A0A7X4LHH6_9VIBR</name>
<dbReference type="PIRSF" id="PIRSF005096">
    <property type="entry name" value="GALM"/>
    <property type="match status" value="1"/>
</dbReference>
<evidence type="ECO:0000256" key="2">
    <source>
        <dbReference type="ARBA" id="ARBA00005028"/>
    </source>
</evidence>
<dbReference type="Proteomes" id="UP000462621">
    <property type="component" value="Unassembled WGS sequence"/>
</dbReference>
<comment type="catalytic activity">
    <reaction evidence="1 8">
        <text>alpha-D-glucose = beta-D-glucose</text>
        <dbReference type="Rhea" id="RHEA:10264"/>
        <dbReference type="ChEBI" id="CHEBI:15903"/>
        <dbReference type="ChEBI" id="CHEBI:17925"/>
        <dbReference type="EC" id="5.1.3.3"/>
    </reaction>
</comment>
<gene>
    <name evidence="12" type="primary">galM</name>
    <name evidence="12" type="ORF">F9817_00755</name>
</gene>
<dbReference type="InterPro" id="IPR013458">
    <property type="entry name" value="Ald_epimerase_bac"/>
</dbReference>
<dbReference type="AlphaFoldDB" id="A0A7X4LHH6"/>
<evidence type="ECO:0000313" key="13">
    <source>
        <dbReference type="Proteomes" id="UP000462621"/>
    </source>
</evidence>
<accession>A0A7X4LHH6</accession>
<dbReference type="InterPro" id="IPR014718">
    <property type="entry name" value="GH-type_carb-bd"/>
</dbReference>
<comment type="caution">
    <text evidence="12">The sequence shown here is derived from an EMBL/GenBank/DDBJ whole genome shotgun (WGS) entry which is preliminary data.</text>
</comment>
<dbReference type="PANTHER" id="PTHR10091">
    <property type="entry name" value="ALDOSE-1-EPIMERASE"/>
    <property type="match status" value="1"/>
</dbReference>
<feature type="active site" description="Proton donor" evidence="9">
    <location>
        <position position="179"/>
    </location>
</feature>
<dbReference type="PANTHER" id="PTHR10091:SF0">
    <property type="entry name" value="GALACTOSE MUTAROTASE"/>
    <property type="match status" value="1"/>
</dbReference>
<dbReference type="GO" id="GO:0030246">
    <property type="term" value="F:carbohydrate binding"/>
    <property type="evidence" value="ECO:0007669"/>
    <property type="project" value="InterPro"/>
</dbReference>
<protein>
    <recommendedName>
        <fullName evidence="5 8">Aldose 1-epimerase</fullName>
        <ecNumber evidence="4 8">5.1.3.3</ecNumber>
    </recommendedName>
</protein>
<evidence type="ECO:0000256" key="10">
    <source>
        <dbReference type="PIRSR" id="PIRSR005096-2"/>
    </source>
</evidence>
<dbReference type="GO" id="GO:0005737">
    <property type="term" value="C:cytoplasm"/>
    <property type="evidence" value="ECO:0007669"/>
    <property type="project" value="TreeGrafter"/>
</dbReference>
<feature type="binding site" evidence="10">
    <location>
        <position position="252"/>
    </location>
    <ligand>
        <name>beta-D-galactose</name>
        <dbReference type="ChEBI" id="CHEBI:27667"/>
    </ligand>
</feature>
<dbReference type="EC" id="5.1.3.3" evidence="4 8"/>
<reference evidence="12 13" key="1">
    <citation type="submission" date="2019-10" db="EMBL/GenBank/DDBJ databases">
        <title>Vibrio sp. nov. isolated from a shrimp pond.</title>
        <authorList>
            <person name="Gomez-Gil B."/>
            <person name="Enciso-Ibarra J."/>
            <person name="Enciso-Ibarra K."/>
            <person name="Bolan-Mejia C."/>
        </authorList>
    </citation>
    <scope>NUCLEOTIDE SEQUENCE [LARGE SCALE GENOMIC DNA]</scope>
    <source>
        <strain evidence="12 13">CAIM 722</strain>
    </source>
</reference>
<feature type="binding site" evidence="11">
    <location>
        <begin position="82"/>
        <end position="83"/>
    </location>
    <ligand>
        <name>beta-D-galactose</name>
        <dbReference type="ChEBI" id="CHEBI:27667"/>
    </ligand>
</feature>
<dbReference type="InterPro" id="IPR011013">
    <property type="entry name" value="Gal_mutarotase_sf_dom"/>
</dbReference>
<evidence type="ECO:0000313" key="12">
    <source>
        <dbReference type="EMBL" id="MZI91737.1"/>
    </source>
</evidence>
<evidence type="ECO:0000256" key="1">
    <source>
        <dbReference type="ARBA" id="ARBA00001614"/>
    </source>
</evidence>
<evidence type="ECO:0000256" key="3">
    <source>
        <dbReference type="ARBA" id="ARBA00006206"/>
    </source>
</evidence>
<comment type="similarity">
    <text evidence="3 8">Belongs to the aldose epimerase family.</text>
</comment>
<dbReference type="Pfam" id="PF01263">
    <property type="entry name" value="Aldose_epim"/>
    <property type="match status" value="1"/>
</dbReference>
<feature type="binding site" evidence="11">
    <location>
        <begin position="179"/>
        <end position="181"/>
    </location>
    <ligand>
        <name>beta-D-galactose</name>
        <dbReference type="ChEBI" id="CHEBI:27667"/>
    </ligand>
</feature>
<dbReference type="NCBIfam" id="NF008277">
    <property type="entry name" value="PRK11055.1"/>
    <property type="match status" value="1"/>
</dbReference>
<comment type="pathway">
    <text evidence="2 8">Carbohydrate metabolism; hexose metabolism.</text>
</comment>
<dbReference type="SUPFAM" id="SSF74650">
    <property type="entry name" value="Galactose mutarotase-like"/>
    <property type="match status" value="1"/>
</dbReference>
<dbReference type="NCBIfam" id="TIGR02636">
    <property type="entry name" value="galM_Leloir"/>
    <property type="match status" value="1"/>
</dbReference>
<evidence type="ECO:0000256" key="9">
    <source>
        <dbReference type="PIRSR" id="PIRSR005096-1"/>
    </source>
</evidence>
<keyword evidence="13" id="KW-1185">Reference proteome</keyword>
<dbReference type="InterPro" id="IPR018052">
    <property type="entry name" value="Ald1_epimerase_CS"/>
</dbReference>
<evidence type="ECO:0000256" key="7">
    <source>
        <dbReference type="ARBA" id="ARBA00023277"/>
    </source>
</evidence>
<dbReference type="GO" id="GO:0006006">
    <property type="term" value="P:glucose metabolic process"/>
    <property type="evidence" value="ECO:0007669"/>
    <property type="project" value="TreeGrafter"/>
</dbReference>
<dbReference type="EMBL" id="WEKT01000001">
    <property type="protein sequence ID" value="MZI91737.1"/>
    <property type="molecule type" value="Genomic_DNA"/>
</dbReference>
<dbReference type="PROSITE" id="PS00545">
    <property type="entry name" value="ALDOSE_1_EPIMERASE"/>
    <property type="match status" value="1"/>
</dbReference>
<evidence type="ECO:0000256" key="6">
    <source>
        <dbReference type="ARBA" id="ARBA00023235"/>
    </source>
</evidence>
<sequence length="350" mass="38509">MSQTLLTSMAEQPAYDGQPAQLIALTNANGMQLVFMDIGATWLSCEVPVKGEIRQVLLGVGDMEGFKKQTSFLGATVGRYANRITNSQFELNGKSYHLTANQAQHCLHGGVQGWSHLRWAIKDQQAQKVVFSMSSPDGDQGFPGNVEATVTFTLTDDNQVLIDYTATTDATTPINLTNHAYFNLMGADSGTDVLQDTLTIKADSYLPTDNLGIPLQQGLVPVEGTAFDFRHGEKIGACLLKEEQQKLVNGYDHSYYLGSPSLDTPVATVLSADKAITMNVFTNKPAIQLYTGNWLEGTPSRTGGHYQNYQGVALETQYLPDSPNRSDWPHDECWLEPGQTYQFSTIYQFK</sequence>
<dbReference type="InterPro" id="IPR015443">
    <property type="entry name" value="Aldose_1-epimerase"/>
</dbReference>
<keyword evidence="6 8" id="KW-0413">Isomerase</keyword>
<organism evidence="12 13">
    <name type="scientific">Vibrio eleionomae</name>
    <dbReference type="NCBI Taxonomy" id="2653505"/>
    <lineage>
        <taxon>Bacteria</taxon>
        <taxon>Pseudomonadati</taxon>
        <taxon>Pseudomonadota</taxon>
        <taxon>Gammaproteobacteria</taxon>
        <taxon>Vibrionales</taxon>
        <taxon>Vibrionaceae</taxon>
        <taxon>Vibrio</taxon>
    </lineage>
</organism>
<dbReference type="GO" id="GO:0004034">
    <property type="term" value="F:aldose 1-epimerase activity"/>
    <property type="evidence" value="ECO:0007669"/>
    <property type="project" value="UniProtKB-EC"/>
</dbReference>
<proteinExistence type="inferred from homology"/>
<dbReference type="InterPro" id="IPR047215">
    <property type="entry name" value="Galactose_mutarotase-like"/>
</dbReference>
<feature type="active site" description="Proton acceptor" evidence="9">
    <location>
        <position position="315"/>
    </location>
</feature>
<evidence type="ECO:0000256" key="4">
    <source>
        <dbReference type="ARBA" id="ARBA00013185"/>
    </source>
</evidence>
<evidence type="ECO:0000256" key="11">
    <source>
        <dbReference type="PIRSR" id="PIRSR005096-3"/>
    </source>
</evidence>
<dbReference type="RefSeq" id="WP_161153045.1">
    <property type="nucleotide sequence ID" value="NZ_WEKT01000001.1"/>
</dbReference>
<dbReference type="Gene3D" id="2.70.98.10">
    <property type="match status" value="1"/>
</dbReference>
<evidence type="ECO:0000256" key="8">
    <source>
        <dbReference type="PIRNR" id="PIRNR005096"/>
    </source>
</evidence>